<evidence type="ECO:0000256" key="8">
    <source>
        <dbReference type="ARBA" id="ARBA00023134"/>
    </source>
</evidence>
<dbReference type="InterPro" id="IPR002891">
    <property type="entry name" value="APS"/>
</dbReference>
<proteinExistence type="inferred from homology"/>
<dbReference type="NCBIfam" id="NF003013">
    <property type="entry name" value="PRK03846.1"/>
    <property type="match status" value="1"/>
</dbReference>
<dbReference type="CDD" id="cd04095">
    <property type="entry name" value="CysN_NoDQ_III"/>
    <property type="match status" value="1"/>
</dbReference>
<dbReference type="GO" id="GO:0004781">
    <property type="term" value="F:sulfate adenylyltransferase (ATP) activity"/>
    <property type="evidence" value="ECO:0007669"/>
    <property type="project" value="UniProtKB-EC"/>
</dbReference>
<dbReference type="InterPro" id="IPR050100">
    <property type="entry name" value="TRAFAC_GTPase_members"/>
</dbReference>
<evidence type="ECO:0000256" key="3">
    <source>
        <dbReference type="ARBA" id="ARBA00007237"/>
    </source>
</evidence>
<dbReference type="NCBIfam" id="TIGR00455">
    <property type="entry name" value="apsK"/>
    <property type="match status" value="1"/>
</dbReference>
<evidence type="ECO:0000313" key="12">
    <source>
        <dbReference type="EMBL" id="CAB4572613.1"/>
    </source>
</evidence>
<evidence type="ECO:0000256" key="10">
    <source>
        <dbReference type="ARBA" id="ARBA00049370"/>
    </source>
</evidence>
<comment type="catalytic activity">
    <reaction evidence="10">
        <text>sulfate + ATP + H(+) = adenosine 5'-phosphosulfate + diphosphate</text>
        <dbReference type="Rhea" id="RHEA:18133"/>
        <dbReference type="ChEBI" id="CHEBI:15378"/>
        <dbReference type="ChEBI" id="CHEBI:16189"/>
        <dbReference type="ChEBI" id="CHEBI:30616"/>
        <dbReference type="ChEBI" id="CHEBI:33019"/>
        <dbReference type="ChEBI" id="CHEBI:58243"/>
        <dbReference type="EC" id="2.7.7.4"/>
    </reaction>
</comment>
<dbReference type="InterPro" id="IPR044139">
    <property type="entry name" value="CysN_NoDQ_III"/>
</dbReference>
<dbReference type="InterPro" id="IPR009001">
    <property type="entry name" value="Transl_elong_EF1A/Init_IF2_C"/>
</dbReference>
<comment type="function">
    <text evidence="1">APS kinase catalyzes the synthesis of activated sulfate.</text>
</comment>
<keyword evidence="9" id="KW-0511">Multifunctional enzyme</keyword>
<keyword evidence="4" id="KW-0808">Transferase</keyword>
<dbReference type="GO" id="GO:0004020">
    <property type="term" value="F:adenylylsulfate kinase activity"/>
    <property type="evidence" value="ECO:0007669"/>
    <property type="project" value="InterPro"/>
</dbReference>
<dbReference type="InterPro" id="IPR027417">
    <property type="entry name" value="P-loop_NTPase"/>
</dbReference>
<evidence type="ECO:0000256" key="6">
    <source>
        <dbReference type="ARBA" id="ARBA00022741"/>
    </source>
</evidence>
<dbReference type="NCBIfam" id="TIGR00231">
    <property type="entry name" value="small_GTP"/>
    <property type="match status" value="1"/>
</dbReference>
<dbReference type="HAMAP" id="MF_00065">
    <property type="entry name" value="Adenylyl_sulf_kinase"/>
    <property type="match status" value="1"/>
</dbReference>
<keyword evidence="5" id="KW-0548">Nucleotidyltransferase</keyword>
<evidence type="ECO:0000256" key="4">
    <source>
        <dbReference type="ARBA" id="ARBA00022679"/>
    </source>
</evidence>
<comment type="similarity">
    <text evidence="3">In the N-terminal section; belongs to the TRAFAC class translation factor GTPase superfamily. Classic translation factor GTPase family. CysN/NodQ subfamily.</text>
</comment>
<sequence>MPHLVGIPRIVVCGAVDDGKSTLIGRLLAETGSIHGDEATSALLPDGSLDFSRLTDGLESEREQGITIDVAYRYIRLPEGRRALLADSPGHDQYTRNMAVAASTASVALLVVDAVRGVREQTLRHASICQLMGVREFVVAFNKMDAVNDPESRAAELRQQLSHLETAESTFTFVPVSGLRGDNVTEGAHSLMRALASSSSRSSSHNVRHESLRLPVQVVIRESDRRWCAGRLASGSLSAGSEISIWPSGKTALVKNVLRAGTPAPDVVTRGQSVAIELDRELDVGRGDVIVNSAELGVSRAHLADVVWLDEKPMHMATSYVLRVGPHEVPARVQHIRFVVDLVAREERTASTLRVNDIGRVEITCDRPLLLDPYSLSRDTGGFILCDRLTGNTVAAGMTIHALQRESEVTRHEFSVTRQDREVSNGLRSGVLWLTGLPGSGKSTIADEVDRELYARGVRSYVLDGDTVRQTLSEDLGFSPEDRRENVRRVARTAQLMMDAGLMVIVSLVSPFRADREAARDLFAHEDFIEVFVDTPLAVCQERDPKGLYARAAHDAASQMTGTGQDYEPPLRADVHLDGTKSITENAGILVEWITRRRAGS</sequence>
<organism evidence="12">
    <name type="scientific">freshwater metagenome</name>
    <dbReference type="NCBI Taxonomy" id="449393"/>
    <lineage>
        <taxon>unclassified sequences</taxon>
        <taxon>metagenomes</taxon>
        <taxon>ecological metagenomes</taxon>
    </lineage>
</organism>
<dbReference type="EMBL" id="CAEZTD010000145">
    <property type="protein sequence ID" value="CAB4572613.1"/>
    <property type="molecule type" value="Genomic_DNA"/>
</dbReference>
<dbReference type="InterPro" id="IPR011779">
    <property type="entry name" value="SO4_adenylTrfase_lsu"/>
</dbReference>
<dbReference type="PROSITE" id="PS00301">
    <property type="entry name" value="G_TR_1"/>
    <property type="match status" value="1"/>
</dbReference>
<dbReference type="Pfam" id="PF01583">
    <property type="entry name" value="APS_kinase"/>
    <property type="match status" value="1"/>
</dbReference>
<protein>
    <submittedName>
        <fullName evidence="12">Unannotated protein</fullName>
    </submittedName>
</protein>
<dbReference type="AlphaFoldDB" id="A0A6J6EE52"/>
<dbReference type="GO" id="GO:0005525">
    <property type="term" value="F:GTP binding"/>
    <property type="evidence" value="ECO:0007669"/>
    <property type="project" value="UniProtKB-KW"/>
</dbReference>
<dbReference type="Pfam" id="PF00009">
    <property type="entry name" value="GTP_EFTU"/>
    <property type="match status" value="1"/>
</dbReference>
<comment type="similarity">
    <text evidence="2">In the C-terminal section; belongs to the APS kinase family.</text>
</comment>
<dbReference type="Gene3D" id="2.40.30.10">
    <property type="entry name" value="Translation factors"/>
    <property type="match status" value="2"/>
</dbReference>
<dbReference type="PROSITE" id="PS51722">
    <property type="entry name" value="G_TR_2"/>
    <property type="match status" value="1"/>
</dbReference>
<dbReference type="GO" id="GO:0003924">
    <property type="term" value="F:GTPase activity"/>
    <property type="evidence" value="ECO:0007669"/>
    <property type="project" value="InterPro"/>
</dbReference>
<dbReference type="PANTHER" id="PTHR23115">
    <property type="entry name" value="TRANSLATION FACTOR"/>
    <property type="match status" value="1"/>
</dbReference>
<gene>
    <name evidence="12" type="ORF">UFOPK1591_01384</name>
</gene>
<keyword evidence="8" id="KW-0342">GTP-binding</keyword>
<evidence type="ECO:0000256" key="5">
    <source>
        <dbReference type="ARBA" id="ARBA00022695"/>
    </source>
</evidence>
<keyword evidence="7" id="KW-0067">ATP-binding</keyword>
<evidence type="ECO:0000256" key="7">
    <source>
        <dbReference type="ARBA" id="ARBA00022840"/>
    </source>
</evidence>
<dbReference type="SUPFAM" id="SSF50465">
    <property type="entry name" value="EF-Tu/eEF-1alpha/eIF2-gamma C-terminal domain"/>
    <property type="match status" value="1"/>
</dbReference>
<dbReference type="InterPro" id="IPR000795">
    <property type="entry name" value="T_Tr_GTP-bd_dom"/>
</dbReference>
<dbReference type="SUPFAM" id="SSF50447">
    <property type="entry name" value="Translation proteins"/>
    <property type="match status" value="1"/>
</dbReference>
<dbReference type="NCBIfam" id="TIGR02034">
    <property type="entry name" value="CysN"/>
    <property type="match status" value="1"/>
</dbReference>
<dbReference type="InterPro" id="IPR005225">
    <property type="entry name" value="Small_GTP-bd"/>
</dbReference>
<evidence type="ECO:0000256" key="1">
    <source>
        <dbReference type="ARBA" id="ARBA00002357"/>
    </source>
</evidence>
<dbReference type="GO" id="GO:0000103">
    <property type="term" value="P:sulfate assimilation"/>
    <property type="evidence" value="ECO:0007669"/>
    <property type="project" value="InterPro"/>
</dbReference>
<dbReference type="InterPro" id="IPR054696">
    <property type="entry name" value="GTP-eEF1A_C"/>
</dbReference>
<accession>A0A6J6EE52</accession>
<dbReference type="InterPro" id="IPR031157">
    <property type="entry name" value="G_TR_CS"/>
</dbReference>
<feature type="domain" description="Tr-type G" evidence="11">
    <location>
        <begin position="5"/>
        <end position="203"/>
    </location>
</feature>
<evidence type="ECO:0000256" key="2">
    <source>
        <dbReference type="ARBA" id="ARBA00005438"/>
    </source>
</evidence>
<dbReference type="GO" id="GO:0005524">
    <property type="term" value="F:ATP binding"/>
    <property type="evidence" value="ECO:0007669"/>
    <property type="project" value="UniProtKB-KW"/>
</dbReference>
<evidence type="ECO:0000259" key="11">
    <source>
        <dbReference type="PROSITE" id="PS51722"/>
    </source>
</evidence>
<dbReference type="SUPFAM" id="SSF52540">
    <property type="entry name" value="P-loop containing nucleoside triphosphate hydrolases"/>
    <property type="match status" value="2"/>
</dbReference>
<dbReference type="Gene3D" id="3.40.50.300">
    <property type="entry name" value="P-loop containing nucleotide triphosphate hydrolases"/>
    <property type="match status" value="2"/>
</dbReference>
<dbReference type="InterPro" id="IPR059117">
    <property type="entry name" value="APS_kinase_dom"/>
</dbReference>
<dbReference type="CDD" id="cd02027">
    <property type="entry name" value="APSK"/>
    <property type="match status" value="1"/>
</dbReference>
<keyword evidence="6" id="KW-0547">Nucleotide-binding</keyword>
<dbReference type="Pfam" id="PF22594">
    <property type="entry name" value="GTP-eEF1A_C"/>
    <property type="match status" value="1"/>
</dbReference>
<dbReference type="PRINTS" id="PR00315">
    <property type="entry name" value="ELONGATNFCT"/>
</dbReference>
<reference evidence="12" key="1">
    <citation type="submission" date="2020-05" db="EMBL/GenBank/DDBJ databases">
        <authorList>
            <person name="Chiriac C."/>
            <person name="Salcher M."/>
            <person name="Ghai R."/>
            <person name="Kavagutti S V."/>
        </authorList>
    </citation>
    <scope>NUCLEOTIDE SEQUENCE</scope>
</reference>
<evidence type="ECO:0000256" key="9">
    <source>
        <dbReference type="ARBA" id="ARBA00023268"/>
    </source>
</evidence>
<dbReference type="InterPro" id="IPR009000">
    <property type="entry name" value="Transl_B-barrel_sf"/>
</dbReference>
<name>A0A6J6EE52_9ZZZZ</name>